<keyword evidence="2" id="KW-1133">Transmembrane helix</keyword>
<keyword evidence="4" id="KW-1185">Reference proteome</keyword>
<sequence length="180" mass="18818">MTQVEINGSDTETLHLFHLDLPPEAVERFTTMAGTGEWPLKYALGATALRPAFVETLRIGDLGPMPLSRYLAEAHNLPEEALAADRATLDALTGHVVILPPQAFDNTSQRLSPAAPLSHVGAYGAHPAPGRGAPLRSDAARGQLAQGAPDASGRGGSTLLKLLLAGLGVLILLVVLLALR</sequence>
<evidence type="ECO:0000256" key="2">
    <source>
        <dbReference type="SAM" id="Phobius"/>
    </source>
</evidence>
<dbReference type="Proteomes" id="UP001428774">
    <property type="component" value="Unassembled WGS sequence"/>
</dbReference>
<organism evidence="3 4">
    <name type="scientific">Ponticoccus litoralis</name>
    <dbReference type="NCBI Taxonomy" id="422297"/>
    <lineage>
        <taxon>Bacteria</taxon>
        <taxon>Pseudomonadati</taxon>
        <taxon>Pseudomonadota</taxon>
        <taxon>Alphaproteobacteria</taxon>
        <taxon>Rhodobacterales</taxon>
        <taxon>Roseobacteraceae</taxon>
        <taxon>Ponticoccus</taxon>
    </lineage>
</organism>
<proteinExistence type="predicted"/>
<evidence type="ECO:0000313" key="4">
    <source>
        <dbReference type="Proteomes" id="UP001428774"/>
    </source>
</evidence>
<dbReference type="EMBL" id="JBDNCH010000002">
    <property type="protein sequence ID" value="MEN9061477.1"/>
    <property type="molecule type" value="Genomic_DNA"/>
</dbReference>
<dbReference type="AlphaFoldDB" id="A0AAW9SFC8"/>
<accession>A0AAW9SFC8</accession>
<dbReference type="RefSeq" id="WP_347166547.1">
    <property type="nucleotide sequence ID" value="NZ_JBDNCH010000002.1"/>
</dbReference>
<keyword evidence="2" id="KW-0472">Membrane</keyword>
<feature type="transmembrane region" description="Helical" evidence="2">
    <location>
        <begin position="159"/>
        <end position="179"/>
    </location>
</feature>
<name>A0AAW9SFC8_9RHOB</name>
<comment type="caution">
    <text evidence="3">The sequence shown here is derived from an EMBL/GenBank/DDBJ whole genome shotgun (WGS) entry which is preliminary data.</text>
</comment>
<evidence type="ECO:0000256" key="1">
    <source>
        <dbReference type="SAM" id="MobiDB-lite"/>
    </source>
</evidence>
<keyword evidence="2" id="KW-0812">Transmembrane</keyword>
<protein>
    <submittedName>
        <fullName evidence="3">Aspartate carbamoyltransferase catalytic subunit</fullName>
    </submittedName>
</protein>
<evidence type="ECO:0000313" key="3">
    <source>
        <dbReference type="EMBL" id="MEN9061477.1"/>
    </source>
</evidence>
<feature type="region of interest" description="Disordered" evidence="1">
    <location>
        <begin position="131"/>
        <end position="153"/>
    </location>
</feature>
<gene>
    <name evidence="3" type="ORF">ABFB10_10900</name>
</gene>
<reference evidence="3 4" key="1">
    <citation type="submission" date="2024-05" db="EMBL/GenBank/DDBJ databases">
        <title>Genome sequence of Ponticoccus litoralis KCCM 90028.</title>
        <authorList>
            <person name="Kim J.M."/>
            <person name="Lee J.K."/>
            <person name="Choi B.J."/>
            <person name="Bayburt H."/>
            <person name="Baek J.H."/>
            <person name="Jeon C.O."/>
        </authorList>
    </citation>
    <scope>NUCLEOTIDE SEQUENCE [LARGE SCALE GENOMIC DNA]</scope>
    <source>
        <strain evidence="3 4">KCCM 90028</strain>
    </source>
</reference>